<dbReference type="EMBL" id="JALZ01000011">
    <property type="protein sequence ID" value="ETX14424.1"/>
    <property type="molecule type" value="Genomic_DNA"/>
</dbReference>
<feature type="chain" id="PRO_5004979691" description="Lipoprotein" evidence="1">
    <location>
        <begin position="21"/>
        <end position="55"/>
    </location>
</feature>
<gene>
    <name evidence="2" type="ORF">OCH239_03505</name>
</gene>
<protein>
    <recommendedName>
        <fullName evidence="4">Lipoprotein</fullName>
    </recommendedName>
</protein>
<name>X7EED2_9RHOB</name>
<comment type="caution">
    <text evidence="2">The sequence shown here is derived from an EMBL/GenBank/DDBJ whole genome shotgun (WGS) entry which is preliminary data.</text>
</comment>
<feature type="signal peptide" evidence="1">
    <location>
        <begin position="1"/>
        <end position="20"/>
    </location>
</feature>
<evidence type="ECO:0008006" key="4">
    <source>
        <dbReference type="Google" id="ProtNLM"/>
    </source>
</evidence>
<dbReference type="Proteomes" id="UP000022447">
    <property type="component" value="Unassembled WGS sequence"/>
</dbReference>
<sequence>MKKTLGLMAVLTALGGCDTAAVSGSNAAAPANVTPDDCALDVPNRPATATCENNE</sequence>
<dbReference type="PROSITE" id="PS51257">
    <property type="entry name" value="PROKAR_LIPOPROTEIN"/>
    <property type="match status" value="1"/>
</dbReference>
<keyword evidence="3" id="KW-1185">Reference proteome</keyword>
<reference evidence="2 3" key="1">
    <citation type="submission" date="2014-01" db="EMBL/GenBank/DDBJ databases">
        <title>Roseivivax halodurans JCM 10272 Genome Sequencing.</title>
        <authorList>
            <person name="Lai Q."/>
            <person name="Li G."/>
            <person name="Shao Z."/>
        </authorList>
    </citation>
    <scope>NUCLEOTIDE SEQUENCE [LARGE SCALE GENOMIC DNA]</scope>
    <source>
        <strain evidence="2 3">JCM 10272</strain>
    </source>
</reference>
<dbReference type="RefSeq" id="WP_157577856.1">
    <property type="nucleotide sequence ID" value="NZ_JALZ01000011.1"/>
</dbReference>
<proteinExistence type="predicted"/>
<keyword evidence="1" id="KW-0732">Signal</keyword>
<evidence type="ECO:0000313" key="3">
    <source>
        <dbReference type="Proteomes" id="UP000022447"/>
    </source>
</evidence>
<accession>X7EED2</accession>
<dbReference type="AlphaFoldDB" id="X7EED2"/>
<evidence type="ECO:0000313" key="2">
    <source>
        <dbReference type="EMBL" id="ETX14424.1"/>
    </source>
</evidence>
<organism evidence="2 3">
    <name type="scientific">Roseivivax halodurans JCM 10272</name>
    <dbReference type="NCBI Taxonomy" id="1449350"/>
    <lineage>
        <taxon>Bacteria</taxon>
        <taxon>Pseudomonadati</taxon>
        <taxon>Pseudomonadota</taxon>
        <taxon>Alphaproteobacteria</taxon>
        <taxon>Rhodobacterales</taxon>
        <taxon>Roseobacteraceae</taxon>
        <taxon>Roseivivax</taxon>
    </lineage>
</organism>
<evidence type="ECO:0000256" key="1">
    <source>
        <dbReference type="SAM" id="SignalP"/>
    </source>
</evidence>